<keyword evidence="1" id="KW-0732">Signal</keyword>
<reference evidence="3" key="1">
    <citation type="submission" date="2016-12" db="EMBL/GenBank/DDBJ databases">
        <authorList>
            <person name="Varghese N."/>
            <person name="Submissions S."/>
        </authorList>
    </citation>
    <scope>NUCLEOTIDE SEQUENCE [LARGE SCALE GENOMIC DNA]</scope>
    <source>
        <strain evidence="3">DSM 11032</strain>
    </source>
</reference>
<feature type="chain" id="PRO_5012093796" evidence="1">
    <location>
        <begin position="40"/>
        <end position="454"/>
    </location>
</feature>
<accession>A0A1M7S5Q3</accession>
<dbReference type="PROSITE" id="PS51318">
    <property type="entry name" value="TAT"/>
    <property type="match status" value="1"/>
</dbReference>
<evidence type="ECO:0000256" key="1">
    <source>
        <dbReference type="SAM" id="SignalP"/>
    </source>
</evidence>
<dbReference type="Proteomes" id="UP000184391">
    <property type="component" value="Unassembled WGS sequence"/>
</dbReference>
<protein>
    <submittedName>
        <fullName evidence="2">Uncharacterized protein</fullName>
    </submittedName>
</protein>
<sequence>MTDLSSIRRRSLGLTRQLALALALAGGTAILAVPGFADAAHAQKRDKKKDKKGEAKPQYSSEFVAAYQPANEAVLAEGADINAVKPQLASLAAMAVSPDELAATGGLILNAGIKSKDPALQIQGVEMVLSSGKLQPEEVGRYNFVAYQISNNLADYGKAETYLQRAIDGGFTTEGVTTNDLKLNMSELFFSQQQYQRGLDYLLETIRARKAAGETIEEAWYRRGISFGYNYEIVPQTYDFAMSWVNDYPSSDNWRDAINLTRNLNEFEPDVLIDVLRLSKLVGGLRDKQDYVQYVEAADRGIVGNGALLMPQELKGLIEEAYDRGVIGKDDTFIADTLASAKRRIAADVAELPSFEKDADAANARVRTVTAAANTFLSYGEWAKAARFYEKSLGMDGVDRDQALVRLGIAQTNMGDYAAAEATFAKVTGQRAPIARLWATYAAQKAQGSATAAS</sequence>
<dbReference type="SUPFAM" id="SSF48452">
    <property type="entry name" value="TPR-like"/>
    <property type="match status" value="1"/>
</dbReference>
<dbReference type="InterPro" id="IPR011990">
    <property type="entry name" value="TPR-like_helical_dom_sf"/>
</dbReference>
<dbReference type="AlphaFoldDB" id="A0A1M7S5Q3"/>
<name>A0A1M7S5Q3_9SPHN</name>
<proteinExistence type="predicted"/>
<dbReference type="STRING" id="198312.SAMN02745193_01065"/>
<dbReference type="Gene3D" id="1.25.40.10">
    <property type="entry name" value="Tetratricopeptide repeat domain"/>
    <property type="match status" value="1"/>
</dbReference>
<keyword evidence="3" id="KW-1185">Reference proteome</keyword>
<gene>
    <name evidence="2" type="ORF">SAMN02745193_01065</name>
</gene>
<organism evidence="2 3">
    <name type="scientific">Erythrobacter sanguineus</name>
    <dbReference type="NCBI Taxonomy" id="198312"/>
    <lineage>
        <taxon>Bacteria</taxon>
        <taxon>Pseudomonadati</taxon>
        <taxon>Pseudomonadota</taxon>
        <taxon>Alphaproteobacteria</taxon>
        <taxon>Sphingomonadales</taxon>
        <taxon>Erythrobacteraceae</taxon>
        <taxon>Erythrobacter/Porphyrobacter group</taxon>
        <taxon>Erythrobacter</taxon>
    </lineage>
</organism>
<dbReference type="InterPro" id="IPR006311">
    <property type="entry name" value="TAT_signal"/>
</dbReference>
<feature type="signal peptide" evidence="1">
    <location>
        <begin position="1"/>
        <end position="39"/>
    </location>
</feature>
<dbReference type="EMBL" id="FRDF01000005">
    <property type="protein sequence ID" value="SHN53957.1"/>
    <property type="molecule type" value="Genomic_DNA"/>
</dbReference>
<evidence type="ECO:0000313" key="3">
    <source>
        <dbReference type="Proteomes" id="UP000184391"/>
    </source>
</evidence>
<dbReference type="RefSeq" id="WP_143150262.1">
    <property type="nucleotide sequence ID" value="NZ_FRDF01000005.1"/>
</dbReference>
<dbReference type="OrthoDB" id="7325958at2"/>
<evidence type="ECO:0000313" key="2">
    <source>
        <dbReference type="EMBL" id="SHN53957.1"/>
    </source>
</evidence>